<dbReference type="Gene3D" id="3.30.565.10">
    <property type="entry name" value="Histidine kinase-like ATPase, C-terminal domain"/>
    <property type="match status" value="1"/>
</dbReference>
<protein>
    <recommendedName>
        <fullName evidence="2">histidine kinase</fullName>
        <ecNumber evidence="2">2.7.13.3</ecNumber>
    </recommendedName>
</protein>
<keyword evidence="4" id="KW-0808">Transferase</keyword>
<dbReference type="EC" id="2.7.13.3" evidence="2"/>
<dbReference type="GO" id="GO:0043565">
    <property type="term" value="F:sequence-specific DNA binding"/>
    <property type="evidence" value="ECO:0007669"/>
    <property type="project" value="InterPro"/>
</dbReference>
<sequence>MNKLVKCIGGLILFMAIVVISSAAPDLSNITPIKFQYYTTNEGLPQNTVDCILKDKRGFMWFGTWNGLSKFDGYSFTNFRSESTPAELPNNFIYTLCEDSIGNIWVGTRKGLTYYIFNENRFSIPVSLEQIFSSFTINDLLIDNSNKLWVATANNGIWIVDLKNGDSVHKVDDDLLPNRNINCFYLHGNRLFIGTDTGMGILDVTTEKVIQDYSHLLQTVQIVNVNTIFIDSSENIWVGTNYGLFQQNKASGETYEYYHNPVDPGSLNHMATTSIVEDTNHNVIIGTYSGLNYYHPETNSFSHLSQGNLENEHLNNPFVNSILTDTDGNVWIGTDKGGVNHYNSHQKPFYSLVHNPADANSLSHNTVNSILKEGNVLWVGTAGGGLNKIIGNGVRVERLNLEPRNSVLVGDNFVTAIFRGKKQSLWLGTWGAGLKRLVSNNSQNIISYVNAGDTGLSSNFVSSIAQLSDNSLLVGTESGLNIFHIDGETVDRVDSKLDRVEPLEVGCLLIDSQKRVWIGTRNGLFVLDAKYLKDFDSYEDIPLQVYLNDPEDETTIPGNYVISLMQAKDGTIWVGTYGHGICSVSENDKGTLAFVNYDQAKGLCNNVAYALQEDPHGNIWISTDKGLSKFSPSDKSFQNFFVKDGLLNDQFYWSSSYAAADGTLYFGGIGGLNYFKASDIELYQKIEKPVFTSFSIFNEPVQIGAKFHSSVILSKSISETDKLELSYKDAVISIEFSALDYFLPEKVRYEYKMEGIDQDWVEVPATRRFANYTNLSGGNYIFRVRASNSDGVWSDETAELKIVVTPPFYNTTWFRFLVVMLVILSVMAYIRYRTRFLQEQKRKLERQVLERTEQIELQKEKLEQQAFRLQRTNLQLEERQKLIEGQKIELEQQNAKIGQQRDELMELNEKVNLVNQLRLRFFTNISHEFRTPLTLIIDPIEQLMKTLKEDKTAVNTLKLVNRNAQRLLHLINQLIYFRRLETGKMNLHVSKGDLRLFLFQIYESFGDLAQHQHIDYRFDMAEAAEDTWFDGEKMENIFYNLLSNAFKYTSEGGQISMTAVFVKEAGAKIDAPHVCIEISDTGMGIEEEHMPFIFERFFQAPSEKNTNLKSSGIGLALTFELVQALRGHIDVESKKGKGSKFIVRLPYTSDRFDEKELDQTAVPAEVNLQGRVDVLLENMVFSNTADEDLDDREDLPAKSNPLVLVVEDNFDLRSFLMQTLRTEYRLIGAENGKEGLALAKKYSPDLIISDVMMPIMDGMELCSRLKKDIQTSHIPVILLTAQNMIENWIEGLETGADDYIPKPFNLQVLQARMQNLIDSRRRLKKMFSSPQEVDVDKLTNSSVDEEFLSKVYAVLEKSYQNPEFSASQFASEMFMSRSLLYKKIRAITDLNISDFINSFKLKKAVELIRENKQPISEVAFQVGFNDPKYFSRIFKKFYGMTPTEFSGLE</sequence>
<evidence type="ECO:0000256" key="6">
    <source>
        <dbReference type="ARBA" id="ARBA00023015"/>
    </source>
</evidence>
<evidence type="ECO:0000256" key="10">
    <source>
        <dbReference type="SAM" id="Coils"/>
    </source>
</evidence>
<keyword evidence="5 15" id="KW-0418">Kinase</keyword>
<dbReference type="PRINTS" id="PR00344">
    <property type="entry name" value="BCTRLSENSOR"/>
</dbReference>
<evidence type="ECO:0000256" key="2">
    <source>
        <dbReference type="ARBA" id="ARBA00012438"/>
    </source>
</evidence>
<dbReference type="FunFam" id="3.40.50.2300:FF:000138">
    <property type="entry name" value="Two-component system sensor histidine kinase/response regulator"/>
    <property type="match status" value="1"/>
</dbReference>
<dbReference type="SMART" id="SM00448">
    <property type="entry name" value="REC"/>
    <property type="match status" value="1"/>
</dbReference>
<evidence type="ECO:0000256" key="7">
    <source>
        <dbReference type="ARBA" id="ARBA00023125"/>
    </source>
</evidence>
<evidence type="ECO:0000313" key="15">
    <source>
        <dbReference type="EMBL" id="RKD87958.1"/>
    </source>
</evidence>
<proteinExistence type="predicted"/>
<dbReference type="EMBL" id="RAPN01000003">
    <property type="protein sequence ID" value="RKD87958.1"/>
    <property type="molecule type" value="Genomic_DNA"/>
</dbReference>
<evidence type="ECO:0000256" key="1">
    <source>
        <dbReference type="ARBA" id="ARBA00000085"/>
    </source>
</evidence>
<comment type="catalytic activity">
    <reaction evidence="1">
        <text>ATP + protein L-histidine = ADP + protein N-phospho-L-histidine.</text>
        <dbReference type="EC" id="2.7.13.3"/>
    </reaction>
</comment>
<feature type="domain" description="Histidine kinase" evidence="13">
    <location>
        <begin position="924"/>
        <end position="1149"/>
    </location>
</feature>
<dbReference type="Pfam" id="PF07494">
    <property type="entry name" value="Reg_prop"/>
    <property type="match status" value="5"/>
</dbReference>
<dbReference type="PROSITE" id="PS50110">
    <property type="entry name" value="RESPONSE_REGULATORY"/>
    <property type="match status" value="1"/>
</dbReference>
<dbReference type="SMART" id="SM00387">
    <property type="entry name" value="HATPase_c"/>
    <property type="match status" value="1"/>
</dbReference>
<comment type="caution">
    <text evidence="15">The sequence shown here is derived from an EMBL/GenBank/DDBJ whole genome shotgun (WGS) entry which is preliminary data.</text>
</comment>
<dbReference type="RefSeq" id="WP_170154631.1">
    <property type="nucleotide sequence ID" value="NZ_RAPN01000003.1"/>
</dbReference>
<dbReference type="InterPro" id="IPR001789">
    <property type="entry name" value="Sig_transdc_resp-reg_receiver"/>
</dbReference>
<dbReference type="Pfam" id="PF12833">
    <property type="entry name" value="HTH_18"/>
    <property type="match status" value="1"/>
</dbReference>
<dbReference type="FunFam" id="3.30.565.10:FF:000006">
    <property type="entry name" value="Sensor histidine kinase WalK"/>
    <property type="match status" value="1"/>
</dbReference>
<dbReference type="SMART" id="SM00342">
    <property type="entry name" value="HTH_ARAC"/>
    <property type="match status" value="1"/>
</dbReference>
<feature type="coiled-coil region" evidence="10">
    <location>
        <begin position="841"/>
        <end position="917"/>
    </location>
</feature>
<dbReference type="InterPro" id="IPR013783">
    <property type="entry name" value="Ig-like_fold"/>
</dbReference>
<feature type="modified residue" description="4-aspartylphosphate" evidence="9">
    <location>
        <position position="1250"/>
    </location>
</feature>
<evidence type="ECO:0000256" key="8">
    <source>
        <dbReference type="ARBA" id="ARBA00023163"/>
    </source>
</evidence>
<feature type="chain" id="PRO_5019361152" description="histidine kinase" evidence="11">
    <location>
        <begin position="24"/>
        <end position="1449"/>
    </location>
</feature>
<dbReference type="SUPFAM" id="SSF47384">
    <property type="entry name" value="Homodimeric domain of signal transducing histidine kinase"/>
    <property type="match status" value="1"/>
</dbReference>
<dbReference type="PROSITE" id="PS50109">
    <property type="entry name" value="HIS_KIN"/>
    <property type="match status" value="1"/>
</dbReference>
<gene>
    <name evidence="15" type="ORF">BC643_3970</name>
</gene>
<name>A0A419VXK6_9BACT</name>
<dbReference type="Gene3D" id="3.40.50.2300">
    <property type="match status" value="1"/>
</dbReference>
<evidence type="ECO:0000256" key="9">
    <source>
        <dbReference type="PROSITE-ProRule" id="PRU00169"/>
    </source>
</evidence>
<evidence type="ECO:0000259" key="14">
    <source>
        <dbReference type="PROSITE" id="PS50110"/>
    </source>
</evidence>
<reference evidence="15 16" key="1">
    <citation type="submission" date="2018-09" db="EMBL/GenBank/DDBJ databases">
        <title>Genomic Encyclopedia of Archaeal and Bacterial Type Strains, Phase II (KMG-II): from individual species to whole genera.</title>
        <authorList>
            <person name="Goeker M."/>
        </authorList>
    </citation>
    <scope>NUCLEOTIDE SEQUENCE [LARGE SCALE GENOMIC DNA]</scope>
    <source>
        <strain evidence="15 16">DSM 27148</strain>
    </source>
</reference>
<keyword evidence="7" id="KW-0238">DNA-binding</keyword>
<dbReference type="Gene3D" id="1.10.10.60">
    <property type="entry name" value="Homeodomain-like"/>
    <property type="match status" value="1"/>
</dbReference>
<dbReference type="SUPFAM" id="SSF63829">
    <property type="entry name" value="Calcium-dependent phosphotriesterase"/>
    <property type="match status" value="1"/>
</dbReference>
<keyword evidence="8" id="KW-0804">Transcription</keyword>
<keyword evidence="10" id="KW-0175">Coiled coil</keyword>
<accession>A0A419VXK6</accession>
<evidence type="ECO:0000256" key="4">
    <source>
        <dbReference type="ARBA" id="ARBA00022679"/>
    </source>
</evidence>
<dbReference type="GO" id="GO:0003700">
    <property type="term" value="F:DNA-binding transcription factor activity"/>
    <property type="evidence" value="ECO:0007669"/>
    <property type="project" value="InterPro"/>
</dbReference>
<dbReference type="FunFam" id="2.60.40.10:FF:000791">
    <property type="entry name" value="Two-component system sensor histidine kinase/response regulator"/>
    <property type="match status" value="1"/>
</dbReference>
<evidence type="ECO:0000259" key="12">
    <source>
        <dbReference type="PROSITE" id="PS01124"/>
    </source>
</evidence>
<evidence type="ECO:0000256" key="3">
    <source>
        <dbReference type="ARBA" id="ARBA00022553"/>
    </source>
</evidence>
<evidence type="ECO:0000259" key="13">
    <source>
        <dbReference type="PROSITE" id="PS50109"/>
    </source>
</evidence>
<dbReference type="Proteomes" id="UP000283387">
    <property type="component" value="Unassembled WGS sequence"/>
</dbReference>
<feature type="domain" description="HTH araC/xylS-type" evidence="12">
    <location>
        <begin position="1349"/>
        <end position="1448"/>
    </location>
</feature>
<dbReference type="InterPro" id="IPR011110">
    <property type="entry name" value="Reg_prop"/>
</dbReference>
<dbReference type="InterPro" id="IPR009057">
    <property type="entry name" value="Homeodomain-like_sf"/>
</dbReference>
<dbReference type="GO" id="GO:0000155">
    <property type="term" value="F:phosphorelay sensor kinase activity"/>
    <property type="evidence" value="ECO:0007669"/>
    <property type="project" value="InterPro"/>
</dbReference>
<dbReference type="PANTHER" id="PTHR43547">
    <property type="entry name" value="TWO-COMPONENT HISTIDINE KINASE"/>
    <property type="match status" value="1"/>
</dbReference>
<dbReference type="SUPFAM" id="SSF55874">
    <property type="entry name" value="ATPase domain of HSP90 chaperone/DNA topoisomerase II/histidine kinase"/>
    <property type="match status" value="1"/>
</dbReference>
<feature type="signal peptide" evidence="11">
    <location>
        <begin position="1"/>
        <end position="23"/>
    </location>
</feature>
<dbReference type="InterPro" id="IPR036097">
    <property type="entry name" value="HisK_dim/P_sf"/>
</dbReference>
<evidence type="ECO:0000313" key="16">
    <source>
        <dbReference type="Proteomes" id="UP000283387"/>
    </source>
</evidence>
<dbReference type="Gene3D" id="1.10.287.130">
    <property type="match status" value="1"/>
</dbReference>
<dbReference type="SUPFAM" id="SSF46689">
    <property type="entry name" value="Homeodomain-like"/>
    <property type="match status" value="1"/>
</dbReference>
<dbReference type="InterPro" id="IPR011123">
    <property type="entry name" value="Y_Y_Y"/>
</dbReference>
<dbReference type="InterPro" id="IPR018062">
    <property type="entry name" value="HTH_AraC-typ_CS"/>
</dbReference>
<dbReference type="PROSITE" id="PS01124">
    <property type="entry name" value="HTH_ARAC_FAMILY_2"/>
    <property type="match status" value="1"/>
</dbReference>
<keyword evidence="16" id="KW-1185">Reference proteome</keyword>
<dbReference type="SMART" id="SM00388">
    <property type="entry name" value="HisKA"/>
    <property type="match status" value="1"/>
</dbReference>
<dbReference type="Gene3D" id="2.130.10.10">
    <property type="entry name" value="YVTN repeat-like/Quinoprotein amine dehydrogenase"/>
    <property type="match status" value="2"/>
</dbReference>
<dbReference type="Pfam" id="PF00072">
    <property type="entry name" value="Response_reg"/>
    <property type="match status" value="1"/>
</dbReference>
<dbReference type="InterPro" id="IPR018060">
    <property type="entry name" value="HTH_AraC"/>
</dbReference>
<dbReference type="InterPro" id="IPR005467">
    <property type="entry name" value="His_kinase_dom"/>
</dbReference>
<keyword evidence="11" id="KW-0732">Signal</keyword>
<dbReference type="PROSITE" id="PS00041">
    <property type="entry name" value="HTH_ARAC_FAMILY_1"/>
    <property type="match status" value="1"/>
</dbReference>
<dbReference type="FunFam" id="1.10.287.130:FF:000045">
    <property type="entry name" value="Two-component system sensor histidine kinase/response regulator"/>
    <property type="match status" value="1"/>
</dbReference>
<dbReference type="Pfam" id="PF07495">
    <property type="entry name" value="Y_Y_Y"/>
    <property type="match status" value="1"/>
</dbReference>
<dbReference type="SUPFAM" id="SSF52172">
    <property type="entry name" value="CheY-like"/>
    <property type="match status" value="1"/>
</dbReference>
<dbReference type="Gene3D" id="2.60.40.10">
    <property type="entry name" value="Immunoglobulins"/>
    <property type="match status" value="1"/>
</dbReference>
<keyword evidence="3 9" id="KW-0597">Phosphoprotein</keyword>
<evidence type="ECO:0000256" key="11">
    <source>
        <dbReference type="SAM" id="SignalP"/>
    </source>
</evidence>
<dbReference type="InterPro" id="IPR003594">
    <property type="entry name" value="HATPase_dom"/>
</dbReference>
<dbReference type="PANTHER" id="PTHR43547:SF2">
    <property type="entry name" value="HYBRID SIGNAL TRANSDUCTION HISTIDINE KINASE C"/>
    <property type="match status" value="1"/>
</dbReference>
<dbReference type="SUPFAM" id="SSF50998">
    <property type="entry name" value="Quinoprotein alcohol dehydrogenase-like"/>
    <property type="match status" value="1"/>
</dbReference>
<dbReference type="CDD" id="cd00082">
    <property type="entry name" value="HisKA"/>
    <property type="match status" value="1"/>
</dbReference>
<dbReference type="InterPro" id="IPR003661">
    <property type="entry name" value="HisK_dim/P_dom"/>
</dbReference>
<evidence type="ECO:0000256" key="5">
    <source>
        <dbReference type="ARBA" id="ARBA00022777"/>
    </source>
</evidence>
<dbReference type="InterPro" id="IPR036890">
    <property type="entry name" value="HATPase_C_sf"/>
</dbReference>
<organism evidence="15 16">
    <name type="scientific">Mangrovibacterium diazotrophicum</name>
    <dbReference type="NCBI Taxonomy" id="1261403"/>
    <lineage>
        <taxon>Bacteria</taxon>
        <taxon>Pseudomonadati</taxon>
        <taxon>Bacteroidota</taxon>
        <taxon>Bacteroidia</taxon>
        <taxon>Marinilabiliales</taxon>
        <taxon>Prolixibacteraceae</taxon>
        <taxon>Mangrovibacterium</taxon>
    </lineage>
</organism>
<keyword evidence="6" id="KW-0805">Transcription regulation</keyword>
<dbReference type="InterPro" id="IPR011047">
    <property type="entry name" value="Quinoprotein_ADH-like_sf"/>
</dbReference>
<dbReference type="InterPro" id="IPR011006">
    <property type="entry name" value="CheY-like_superfamily"/>
</dbReference>
<dbReference type="Pfam" id="PF02518">
    <property type="entry name" value="HATPase_c"/>
    <property type="match status" value="1"/>
</dbReference>
<dbReference type="InterPro" id="IPR004358">
    <property type="entry name" value="Sig_transdc_His_kin-like_C"/>
</dbReference>
<dbReference type="InterPro" id="IPR015943">
    <property type="entry name" value="WD40/YVTN_repeat-like_dom_sf"/>
</dbReference>
<feature type="domain" description="Response regulatory" evidence="14">
    <location>
        <begin position="1202"/>
        <end position="1317"/>
    </location>
</feature>
<dbReference type="Pfam" id="PF00512">
    <property type="entry name" value="HisKA"/>
    <property type="match status" value="1"/>
</dbReference>